<reference evidence="9 10" key="1">
    <citation type="submission" date="2019-08" db="EMBL/GenBank/DDBJ databases">
        <title>Comparison of rpoB and gyrB Sequences from Mobiluncus Species and Development of a Multiplex PCR Method for Clinical Detection of Mobiluncus curtisii and Mobiluncus mulieris.</title>
        <authorList>
            <person name="Yang L."/>
            <person name="Shen Y."/>
            <person name="Xu G."/>
            <person name="Shu L.-B."/>
            <person name="Hu J."/>
            <person name="Zhang R."/>
            <person name="Wang Y."/>
            <person name="Zhou H.-W."/>
            <person name="Zhang X."/>
        </authorList>
    </citation>
    <scope>NUCLEOTIDE SEQUENCE [LARGE SCALE GENOMIC DNA]</scope>
    <source>
        <strain evidence="9 10">M26</strain>
    </source>
</reference>
<dbReference type="PANTHER" id="PTHR17224">
    <property type="entry name" value="PEPTIDYL-TRNA HYDROLASE"/>
    <property type="match status" value="1"/>
</dbReference>
<dbReference type="GO" id="GO:0000049">
    <property type="term" value="F:tRNA binding"/>
    <property type="evidence" value="ECO:0007669"/>
    <property type="project" value="UniProtKB-UniRule"/>
</dbReference>
<dbReference type="Pfam" id="PF01195">
    <property type="entry name" value="Pept_tRNA_hydro"/>
    <property type="match status" value="1"/>
</dbReference>
<dbReference type="GO" id="GO:0005737">
    <property type="term" value="C:cytoplasm"/>
    <property type="evidence" value="ECO:0007669"/>
    <property type="project" value="UniProtKB-SubCell"/>
</dbReference>
<dbReference type="GO" id="GO:0072344">
    <property type="term" value="P:rescue of stalled ribosome"/>
    <property type="evidence" value="ECO:0007669"/>
    <property type="project" value="UniProtKB-UniRule"/>
</dbReference>
<comment type="subunit">
    <text evidence="8">Monomer.</text>
</comment>
<feature type="site" description="Stabilizes the basic form of H active site to accept a proton" evidence="8">
    <location>
        <position position="106"/>
    </location>
</feature>
<gene>
    <name evidence="8" type="primary">pth</name>
    <name evidence="9" type="ORF">FYZ43_08935</name>
</gene>
<dbReference type="NCBIfam" id="TIGR00447">
    <property type="entry name" value="pth"/>
    <property type="match status" value="1"/>
</dbReference>
<comment type="subcellular location">
    <subcellularLocation>
        <location evidence="8">Cytoplasm</location>
    </subcellularLocation>
</comment>
<evidence type="ECO:0000256" key="8">
    <source>
        <dbReference type="HAMAP-Rule" id="MF_00083"/>
    </source>
</evidence>
<comment type="catalytic activity">
    <reaction evidence="6 8">
        <text>an N-acyl-L-alpha-aminoacyl-tRNA + H2O = an N-acyl-L-amino acid + a tRNA + H(+)</text>
        <dbReference type="Rhea" id="RHEA:54448"/>
        <dbReference type="Rhea" id="RHEA-COMP:10123"/>
        <dbReference type="Rhea" id="RHEA-COMP:13883"/>
        <dbReference type="ChEBI" id="CHEBI:15377"/>
        <dbReference type="ChEBI" id="CHEBI:15378"/>
        <dbReference type="ChEBI" id="CHEBI:59874"/>
        <dbReference type="ChEBI" id="CHEBI:78442"/>
        <dbReference type="ChEBI" id="CHEBI:138191"/>
        <dbReference type="EC" id="3.1.1.29"/>
    </reaction>
</comment>
<accession>A0ABD4TYR0</accession>
<evidence type="ECO:0000256" key="2">
    <source>
        <dbReference type="ARBA" id="ARBA00022555"/>
    </source>
</evidence>
<evidence type="ECO:0000256" key="5">
    <source>
        <dbReference type="ARBA" id="ARBA00038063"/>
    </source>
</evidence>
<keyword evidence="3 8" id="KW-0378">Hydrolase</keyword>
<evidence type="ECO:0000256" key="3">
    <source>
        <dbReference type="ARBA" id="ARBA00022801"/>
    </source>
</evidence>
<dbReference type="Gene3D" id="3.40.50.1470">
    <property type="entry name" value="Peptidyl-tRNA hydrolase"/>
    <property type="match status" value="1"/>
</dbReference>
<dbReference type="CDD" id="cd00462">
    <property type="entry name" value="PTH"/>
    <property type="match status" value="1"/>
</dbReference>
<dbReference type="AlphaFoldDB" id="A0ABD4TYR0"/>
<name>A0ABD4TYR0_9ACTO</name>
<evidence type="ECO:0000256" key="4">
    <source>
        <dbReference type="ARBA" id="ARBA00022884"/>
    </source>
</evidence>
<dbReference type="PROSITE" id="PS01196">
    <property type="entry name" value="PEPT_TRNA_HYDROL_2"/>
    <property type="match status" value="1"/>
</dbReference>
<keyword evidence="2 8" id="KW-0820">tRNA-binding</keyword>
<feature type="binding site" evidence="8">
    <location>
        <position position="20"/>
    </location>
    <ligand>
        <name>tRNA</name>
        <dbReference type="ChEBI" id="CHEBI:17843"/>
    </ligand>
</feature>
<feature type="binding site" evidence="8">
    <location>
        <position position="81"/>
    </location>
    <ligand>
        <name>tRNA</name>
        <dbReference type="ChEBI" id="CHEBI:17843"/>
    </ligand>
</feature>
<dbReference type="Proteomes" id="UP001209486">
    <property type="component" value="Unassembled WGS sequence"/>
</dbReference>
<dbReference type="RefSeq" id="WP_169770395.1">
    <property type="nucleotide sequence ID" value="NZ_JABCUP010000019.1"/>
</dbReference>
<protein>
    <recommendedName>
        <fullName evidence="7 8">Peptidyl-tRNA hydrolase</fullName>
        <shortName evidence="8">Pth</shortName>
        <ecNumber evidence="1 8">3.1.1.29</ecNumber>
    </recommendedName>
</protein>
<evidence type="ECO:0000313" key="10">
    <source>
        <dbReference type="Proteomes" id="UP001209486"/>
    </source>
</evidence>
<evidence type="ECO:0000256" key="6">
    <source>
        <dbReference type="ARBA" id="ARBA00048707"/>
    </source>
</evidence>
<evidence type="ECO:0000256" key="1">
    <source>
        <dbReference type="ARBA" id="ARBA00013260"/>
    </source>
</evidence>
<dbReference type="GO" id="GO:0006515">
    <property type="term" value="P:protein quality control for misfolded or incompletely synthesized proteins"/>
    <property type="evidence" value="ECO:0007669"/>
    <property type="project" value="UniProtKB-UniRule"/>
</dbReference>
<comment type="function">
    <text evidence="8">Catalyzes the release of premature peptidyl moieties from peptidyl-tRNA molecules trapped in stalled 50S ribosomal subunits, and thus maintains levels of free tRNAs and 50S ribosomes.</text>
</comment>
<feature type="active site" description="Proton acceptor" evidence="8">
    <location>
        <position position="25"/>
    </location>
</feature>
<dbReference type="GO" id="GO:0004045">
    <property type="term" value="F:peptidyl-tRNA hydrolase activity"/>
    <property type="evidence" value="ECO:0007669"/>
    <property type="project" value="UniProtKB-UniRule"/>
</dbReference>
<evidence type="ECO:0000313" key="9">
    <source>
        <dbReference type="EMBL" id="MCU9969505.1"/>
    </source>
</evidence>
<sequence length="207" mass="22364">MEDGKGAWLVVGLGNPGIEYAQTRHNCGYMVTDRFVESVGGKYRNQSLGRGGAMAKVADIRLGYGIDAPQVIVAHTGTYMNTSGPVVGQLLKFYQIDTTHLVVVHDDIDLNFRCAKLKVGGSNGGHNGLKSIQQTLGTKDFARLRIGVGRPPSRELGGDVVNWVLGRFPKSEKANLEEFFDRAVQCINDVAESGLAKAQARLHLGNP</sequence>
<feature type="site" description="Discriminates between blocked and unblocked aminoacyl-tRNA" evidence="8">
    <location>
        <position position="15"/>
    </location>
</feature>
<dbReference type="InterPro" id="IPR001328">
    <property type="entry name" value="Pept_tRNA_hydro"/>
</dbReference>
<evidence type="ECO:0000256" key="7">
    <source>
        <dbReference type="ARBA" id="ARBA00050038"/>
    </source>
</evidence>
<dbReference type="PANTHER" id="PTHR17224:SF1">
    <property type="entry name" value="PEPTIDYL-TRNA HYDROLASE"/>
    <property type="match status" value="1"/>
</dbReference>
<dbReference type="EMBL" id="VSZY01000017">
    <property type="protein sequence ID" value="MCU9969505.1"/>
    <property type="molecule type" value="Genomic_DNA"/>
</dbReference>
<dbReference type="HAMAP" id="MF_00083">
    <property type="entry name" value="Pept_tRNA_hydro_bact"/>
    <property type="match status" value="1"/>
</dbReference>
<dbReference type="EC" id="3.1.1.29" evidence="1 8"/>
<comment type="caution">
    <text evidence="9">The sequence shown here is derived from an EMBL/GenBank/DDBJ whole genome shotgun (WGS) entry which is preliminary data.</text>
</comment>
<feature type="binding site" evidence="8">
    <location>
        <position position="127"/>
    </location>
    <ligand>
        <name>tRNA</name>
        <dbReference type="ChEBI" id="CHEBI:17843"/>
    </ligand>
</feature>
<comment type="function">
    <text evidence="8">Hydrolyzes ribosome-free peptidyl-tRNAs (with 1 or more amino acids incorporated), which drop off the ribosome during protein synthesis, or as a result of ribosome stalling.</text>
</comment>
<keyword evidence="4 8" id="KW-0694">RNA-binding</keyword>
<dbReference type="InterPro" id="IPR018171">
    <property type="entry name" value="Pept_tRNA_hydro_CS"/>
</dbReference>
<comment type="similarity">
    <text evidence="5 8">Belongs to the PTH family.</text>
</comment>
<feature type="binding site" evidence="8">
    <location>
        <position position="79"/>
    </location>
    <ligand>
        <name>tRNA</name>
        <dbReference type="ChEBI" id="CHEBI:17843"/>
    </ligand>
</feature>
<organism evidence="9 10">
    <name type="scientific">Mobiluncus mulieris</name>
    <dbReference type="NCBI Taxonomy" id="2052"/>
    <lineage>
        <taxon>Bacteria</taxon>
        <taxon>Bacillati</taxon>
        <taxon>Actinomycetota</taxon>
        <taxon>Actinomycetes</taxon>
        <taxon>Actinomycetales</taxon>
        <taxon>Actinomycetaceae</taxon>
        <taxon>Mobiluncus</taxon>
    </lineage>
</organism>
<keyword evidence="8" id="KW-0963">Cytoplasm</keyword>
<proteinExistence type="inferred from homology"/>
<dbReference type="InterPro" id="IPR036416">
    <property type="entry name" value="Pept_tRNA_hydro_sf"/>
</dbReference>
<dbReference type="FunFam" id="3.40.50.1470:FF:000001">
    <property type="entry name" value="Peptidyl-tRNA hydrolase"/>
    <property type="match status" value="1"/>
</dbReference>
<dbReference type="SUPFAM" id="SSF53178">
    <property type="entry name" value="Peptidyl-tRNA hydrolase-like"/>
    <property type="match status" value="1"/>
</dbReference>